<dbReference type="EMBL" id="JTDE01006811">
    <property type="protein sequence ID" value="KAF7241709.1"/>
    <property type="molecule type" value="Genomic_DNA"/>
</dbReference>
<evidence type="ECO:0000313" key="2">
    <source>
        <dbReference type="Proteomes" id="UP000822476"/>
    </source>
</evidence>
<proteinExistence type="predicted"/>
<gene>
    <name evidence="1" type="ORF">EG68_12050</name>
</gene>
<dbReference type="OrthoDB" id="8939517at2759"/>
<accession>A0A8S9YFK0</accession>
<keyword evidence="2" id="KW-1185">Reference proteome</keyword>
<sequence length="174" mass="19591">MHRAIGITYSLSSHFPEDLHLTYKYQRVLEQLSDISLSDATDIMNRGGKRKRQPIVCSDFTYELEEKRKPMVYSVHTDYSPPPSQLQNMSQILSHPKRCTLVSLENLPSFFNPIASSTKSTFLTSVGAESMGECTRNVMRTLITDEVAITMNWRGENNRVSIACTPLATAIVGM</sequence>
<reference evidence="1" key="1">
    <citation type="submission" date="2019-07" db="EMBL/GenBank/DDBJ databases">
        <title>Annotation for the trematode Paragonimus miyazaki's.</title>
        <authorList>
            <person name="Choi Y.-J."/>
        </authorList>
    </citation>
    <scope>NUCLEOTIDE SEQUENCE</scope>
    <source>
        <strain evidence="1">Japan</strain>
    </source>
</reference>
<organism evidence="1 2">
    <name type="scientific">Paragonimus skrjabini miyazakii</name>
    <dbReference type="NCBI Taxonomy" id="59628"/>
    <lineage>
        <taxon>Eukaryota</taxon>
        <taxon>Metazoa</taxon>
        <taxon>Spiralia</taxon>
        <taxon>Lophotrochozoa</taxon>
        <taxon>Platyhelminthes</taxon>
        <taxon>Trematoda</taxon>
        <taxon>Digenea</taxon>
        <taxon>Plagiorchiida</taxon>
        <taxon>Troglotremata</taxon>
        <taxon>Troglotrematidae</taxon>
        <taxon>Paragonimus</taxon>
    </lineage>
</organism>
<evidence type="ECO:0000313" key="1">
    <source>
        <dbReference type="EMBL" id="KAF7241709.1"/>
    </source>
</evidence>
<comment type="caution">
    <text evidence="1">The sequence shown here is derived from an EMBL/GenBank/DDBJ whole genome shotgun (WGS) entry which is preliminary data.</text>
</comment>
<dbReference type="Proteomes" id="UP000822476">
    <property type="component" value="Unassembled WGS sequence"/>
</dbReference>
<dbReference type="AlphaFoldDB" id="A0A8S9YFK0"/>
<protein>
    <submittedName>
        <fullName evidence="1">Uncharacterized protein</fullName>
    </submittedName>
</protein>
<name>A0A8S9YFK0_9TREM</name>